<dbReference type="InterPro" id="IPR006521">
    <property type="entry name" value="Tail_protein_I"/>
</dbReference>
<dbReference type="NCBIfam" id="TIGR01634">
    <property type="entry name" value="tail_P2_I"/>
    <property type="match status" value="1"/>
</dbReference>
<accession>A0ABX8DBL4</accession>
<dbReference type="EMBL" id="CP074572">
    <property type="protein sequence ID" value="QVK22195.1"/>
    <property type="molecule type" value="Genomic_DNA"/>
</dbReference>
<dbReference type="Proteomes" id="UP000676428">
    <property type="component" value="Chromosome"/>
</dbReference>
<keyword evidence="2" id="KW-1185">Reference proteome</keyword>
<organism evidence="1 2">
    <name type="scientific">Shewanella dokdonensis</name>
    <dbReference type="NCBI Taxonomy" id="712036"/>
    <lineage>
        <taxon>Bacteria</taxon>
        <taxon>Pseudomonadati</taxon>
        <taxon>Pseudomonadota</taxon>
        <taxon>Gammaproteobacteria</taxon>
        <taxon>Alteromonadales</taxon>
        <taxon>Shewanellaceae</taxon>
        <taxon>Shewanella</taxon>
    </lineage>
</organism>
<evidence type="ECO:0000313" key="1">
    <source>
        <dbReference type="EMBL" id="QVK22195.1"/>
    </source>
</evidence>
<reference evidence="1 2" key="1">
    <citation type="journal article" date="2012" name="Int. J. Syst. Evol. Microbiol.">
        <title>Shewanella dokdonensis sp. nov., isolated from seawater.</title>
        <authorList>
            <person name="Sung H.R."/>
            <person name="Yoon J.H."/>
            <person name="Ghim S.Y."/>
        </authorList>
    </citation>
    <scope>NUCLEOTIDE SEQUENCE [LARGE SCALE GENOMIC DNA]</scope>
    <source>
        <strain evidence="1 2">DSM 23626</strain>
    </source>
</reference>
<dbReference type="Pfam" id="PF09684">
    <property type="entry name" value="Tail_P2_I"/>
    <property type="match status" value="1"/>
</dbReference>
<dbReference type="RefSeq" id="WP_213680852.1">
    <property type="nucleotide sequence ID" value="NZ_CP074572.1"/>
</dbReference>
<name>A0ABX8DBL4_9GAMM</name>
<gene>
    <name evidence="1" type="ORF">KHX94_12215</name>
</gene>
<evidence type="ECO:0000313" key="2">
    <source>
        <dbReference type="Proteomes" id="UP000676428"/>
    </source>
</evidence>
<protein>
    <submittedName>
        <fullName evidence="1">Phage tail protein I</fullName>
    </submittedName>
</protein>
<sequence>MSHSLLPPNATALERHLETVLLRATELPTPLREIWNPDTCPVALLPWLAWSLGVTTWKSYWPESVRRSILRSAIETKRRQGTAQSVRTVVESFGAALALRESREGAPHHFDITINAPEMDGASITAQFQQDIIDEVTRVKPARSYMTVQASLTADTRLLLAGAVRAANYTRLELAV</sequence>
<proteinExistence type="predicted"/>